<evidence type="ECO:0000313" key="7">
    <source>
        <dbReference type="Proteomes" id="UP000800097"/>
    </source>
</evidence>
<dbReference type="InterPro" id="IPR002933">
    <property type="entry name" value="Peptidase_M20"/>
</dbReference>
<protein>
    <submittedName>
        <fullName evidence="6">Metal-dependent amidase/aminoacylase/carboxypeptidase</fullName>
    </submittedName>
</protein>
<keyword evidence="6" id="KW-0121">Carboxypeptidase</keyword>
<comment type="cofactor">
    <cofactor evidence="4">
        <name>Mn(2+)</name>
        <dbReference type="ChEBI" id="CHEBI:29035"/>
    </cofactor>
    <text evidence="4">The Mn(2+) ion enhances activity.</text>
</comment>
<keyword evidence="3" id="KW-0378">Hydrolase</keyword>
<dbReference type="GO" id="GO:0004180">
    <property type="term" value="F:carboxypeptidase activity"/>
    <property type="evidence" value="ECO:0007669"/>
    <property type="project" value="UniProtKB-KW"/>
</dbReference>
<reference evidence="6" key="1">
    <citation type="journal article" date="2020" name="Stud. Mycol.">
        <title>101 Dothideomycetes genomes: a test case for predicting lifestyles and emergence of pathogens.</title>
        <authorList>
            <person name="Haridas S."/>
            <person name="Albert R."/>
            <person name="Binder M."/>
            <person name="Bloem J."/>
            <person name="Labutti K."/>
            <person name="Salamov A."/>
            <person name="Andreopoulos B."/>
            <person name="Baker S."/>
            <person name="Barry K."/>
            <person name="Bills G."/>
            <person name="Bluhm B."/>
            <person name="Cannon C."/>
            <person name="Castanera R."/>
            <person name="Culley D."/>
            <person name="Daum C."/>
            <person name="Ezra D."/>
            <person name="Gonzalez J."/>
            <person name="Henrissat B."/>
            <person name="Kuo A."/>
            <person name="Liang C."/>
            <person name="Lipzen A."/>
            <person name="Lutzoni F."/>
            <person name="Magnuson J."/>
            <person name="Mondo S."/>
            <person name="Nolan M."/>
            <person name="Ohm R."/>
            <person name="Pangilinan J."/>
            <person name="Park H.-J."/>
            <person name="Ramirez L."/>
            <person name="Alfaro M."/>
            <person name="Sun H."/>
            <person name="Tritt A."/>
            <person name="Yoshinaga Y."/>
            <person name="Zwiers L.-H."/>
            <person name="Turgeon B."/>
            <person name="Goodwin S."/>
            <person name="Spatafora J."/>
            <person name="Crous P."/>
            <person name="Grigoriev I."/>
        </authorList>
    </citation>
    <scope>NUCLEOTIDE SEQUENCE</scope>
    <source>
        <strain evidence="6">CBS 379.55</strain>
    </source>
</reference>
<evidence type="ECO:0000256" key="3">
    <source>
        <dbReference type="ARBA" id="ARBA00022801"/>
    </source>
</evidence>
<dbReference type="InterPro" id="IPR011650">
    <property type="entry name" value="Peptidase_M20_dimer"/>
</dbReference>
<dbReference type="GeneID" id="54551850"/>
<keyword evidence="7" id="KW-1185">Reference proteome</keyword>
<dbReference type="Pfam" id="PF07687">
    <property type="entry name" value="M20_dimer"/>
    <property type="match status" value="1"/>
</dbReference>
<comment type="similarity">
    <text evidence="1">Belongs to the peptidase M20 family.</text>
</comment>
<dbReference type="GO" id="GO:0046872">
    <property type="term" value="F:metal ion binding"/>
    <property type="evidence" value="ECO:0007669"/>
    <property type="project" value="UniProtKB-KW"/>
</dbReference>
<dbReference type="SUPFAM" id="SSF55031">
    <property type="entry name" value="Bacterial exopeptidase dimerisation domain"/>
    <property type="match status" value="1"/>
</dbReference>
<keyword evidence="4" id="KW-0479">Metal-binding</keyword>
<dbReference type="AlphaFoldDB" id="A0A6A6JGF4"/>
<dbReference type="FunFam" id="3.30.70.360:FF:000001">
    <property type="entry name" value="N-acetyldiaminopimelate deacetylase"/>
    <property type="match status" value="1"/>
</dbReference>
<dbReference type="SUPFAM" id="SSF53187">
    <property type="entry name" value="Zn-dependent exopeptidases"/>
    <property type="match status" value="1"/>
</dbReference>
<feature type="binding site" evidence="4">
    <location>
        <position position="114"/>
    </location>
    <ligand>
        <name>Mn(2+)</name>
        <dbReference type="ChEBI" id="CHEBI:29035"/>
        <label>2</label>
    </ligand>
</feature>
<dbReference type="PIRSF" id="PIRSF005962">
    <property type="entry name" value="Pept_M20D_amidohydro"/>
    <property type="match status" value="1"/>
</dbReference>
<keyword evidence="4" id="KW-0464">Manganese</keyword>
<dbReference type="InterPro" id="IPR017439">
    <property type="entry name" value="Amidohydrolase"/>
</dbReference>
<evidence type="ECO:0000256" key="4">
    <source>
        <dbReference type="PIRSR" id="PIRSR005962-1"/>
    </source>
</evidence>
<feature type="binding site" evidence="4">
    <location>
        <position position="150"/>
    </location>
    <ligand>
        <name>Mn(2+)</name>
        <dbReference type="ChEBI" id="CHEBI:29035"/>
        <label>2</label>
    </ligand>
</feature>
<organism evidence="6 7">
    <name type="scientific">Westerdykella ornata</name>
    <dbReference type="NCBI Taxonomy" id="318751"/>
    <lineage>
        <taxon>Eukaryota</taxon>
        <taxon>Fungi</taxon>
        <taxon>Dikarya</taxon>
        <taxon>Ascomycota</taxon>
        <taxon>Pezizomycotina</taxon>
        <taxon>Dothideomycetes</taxon>
        <taxon>Pleosporomycetidae</taxon>
        <taxon>Pleosporales</taxon>
        <taxon>Sporormiaceae</taxon>
        <taxon>Westerdykella</taxon>
    </lineage>
</organism>
<sequence>MTSISETVKAHRPDLGPYEELYKHFHANPELSFLEEETARKIAENLRKFDAYEVFTGIGGHGLAAVLRNGPGKTILLRADIDGLPVQEQTGLPYASTKRMKDVTGVEKPVMHACGHDMHITSLLAAAEGLVSARDKWSGTVVLVFQPAEERGAGAKAMVEDGLYKKVPVPDFAISGHVVPFRAGVIGTKHGLVASSADSFHLNIPGRQSHASTPHTSLDPILQAAHTITRLQTIVSRETNPLDFAVVTVSSFHAGDAENIIPSHADLKLDVRAAVPQTRQRLLQSVQRIVEAEAVASGNPQMPTLTRTREFPFLFNDAGITTALEKTFSQVFEVGPHGYNADIPRLQGSEDFGILAESVGKPCCFFLYGSMDPETWDRLESEQRLEEVPGNHSPRFAPVVRPTLGVAVNAFMGSVLTFLGV</sequence>
<dbReference type="RefSeq" id="XP_033652597.1">
    <property type="nucleotide sequence ID" value="XM_033798675.1"/>
</dbReference>
<feature type="binding site" evidence="4">
    <location>
        <position position="116"/>
    </location>
    <ligand>
        <name>Mn(2+)</name>
        <dbReference type="ChEBI" id="CHEBI:29035"/>
        <label>2</label>
    </ligand>
</feature>
<evidence type="ECO:0000259" key="5">
    <source>
        <dbReference type="Pfam" id="PF07687"/>
    </source>
</evidence>
<feature type="binding site" evidence="4">
    <location>
        <position position="177"/>
    </location>
    <ligand>
        <name>Mn(2+)</name>
        <dbReference type="ChEBI" id="CHEBI:29035"/>
        <label>2</label>
    </ligand>
</feature>
<dbReference type="Proteomes" id="UP000800097">
    <property type="component" value="Unassembled WGS sequence"/>
</dbReference>
<dbReference type="Gene3D" id="3.30.70.360">
    <property type="match status" value="1"/>
</dbReference>
<dbReference type="Gene3D" id="3.40.630.10">
    <property type="entry name" value="Zn peptidases"/>
    <property type="match status" value="1"/>
</dbReference>
<evidence type="ECO:0000313" key="6">
    <source>
        <dbReference type="EMBL" id="KAF2275058.1"/>
    </source>
</evidence>
<dbReference type="NCBIfam" id="TIGR01891">
    <property type="entry name" value="amidohydrolases"/>
    <property type="match status" value="1"/>
</dbReference>
<comment type="similarity">
    <text evidence="2">Belongs to the peptidase M20A family.</text>
</comment>
<feature type="binding site" evidence="4">
    <location>
        <position position="392"/>
    </location>
    <ligand>
        <name>Mn(2+)</name>
        <dbReference type="ChEBI" id="CHEBI:29035"/>
        <label>2</label>
    </ligand>
</feature>
<dbReference type="Pfam" id="PF01546">
    <property type="entry name" value="Peptidase_M20"/>
    <property type="match status" value="1"/>
</dbReference>
<evidence type="ECO:0000256" key="2">
    <source>
        <dbReference type="ARBA" id="ARBA00006247"/>
    </source>
</evidence>
<dbReference type="PANTHER" id="PTHR11014">
    <property type="entry name" value="PEPTIDASE M20 FAMILY MEMBER"/>
    <property type="match status" value="1"/>
</dbReference>
<accession>A0A6A6JGF4</accession>
<dbReference type="PANTHER" id="PTHR11014:SF63">
    <property type="entry name" value="METALLOPEPTIDASE, PUTATIVE (AFU_ORTHOLOGUE AFUA_6G09600)-RELATED"/>
    <property type="match status" value="1"/>
</dbReference>
<proteinExistence type="inferred from homology"/>
<feature type="domain" description="Peptidase M20 dimerisation" evidence="5">
    <location>
        <begin position="198"/>
        <end position="295"/>
    </location>
</feature>
<keyword evidence="6" id="KW-0645">Protease</keyword>
<gene>
    <name evidence="6" type="ORF">EI97DRAFT_434621</name>
</gene>
<name>A0A6A6JGF4_WESOR</name>
<evidence type="ECO:0000256" key="1">
    <source>
        <dbReference type="ARBA" id="ARBA00006153"/>
    </source>
</evidence>
<dbReference type="EMBL" id="ML986499">
    <property type="protein sequence ID" value="KAF2275058.1"/>
    <property type="molecule type" value="Genomic_DNA"/>
</dbReference>
<dbReference type="InterPro" id="IPR036264">
    <property type="entry name" value="Bact_exopeptidase_dim_dom"/>
</dbReference>
<dbReference type="OrthoDB" id="6119954at2759"/>